<dbReference type="Proteomes" id="UP001597176">
    <property type="component" value="Unassembled WGS sequence"/>
</dbReference>
<evidence type="ECO:0000313" key="2">
    <source>
        <dbReference type="EMBL" id="MFD1303489.1"/>
    </source>
</evidence>
<feature type="region of interest" description="Disordered" evidence="1">
    <location>
        <begin position="68"/>
        <end position="96"/>
    </location>
</feature>
<evidence type="ECO:0000256" key="1">
    <source>
        <dbReference type="SAM" id="MobiDB-lite"/>
    </source>
</evidence>
<comment type="caution">
    <text evidence="2">The sequence shown here is derived from an EMBL/GenBank/DDBJ whole genome shotgun (WGS) entry which is preliminary data.</text>
</comment>
<name>A0ABW3X4D8_9HYPH</name>
<keyword evidence="3" id="KW-1185">Reference proteome</keyword>
<sequence length="96" mass="10316">MADDPDNTDKDLLKAAFEALEGKSLMELLEAGQVALVRNLVAAAQAGTISHQEAGVLRNLLRDNGMTMGLPPGGMKTIEHEPPRALPSFSKPDYEE</sequence>
<dbReference type="EMBL" id="JBHTND010000030">
    <property type="protein sequence ID" value="MFD1303489.1"/>
    <property type="molecule type" value="Genomic_DNA"/>
</dbReference>
<organism evidence="2 3">
    <name type="scientific">Methylobacterium marchantiae</name>
    <dbReference type="NCBI Taxonomy" id="600331"/>
    <lineage>
        <taxon>Bacteria</taxon>
        <taxon>Pseudomonadati</taxon>
        <taxon>Pseudomonadota</taxon>
        <taxon>Alphaproteobacteria</taxon>
        <taxon>Hyphomicrobiales</taxon>
        <taxon>Methylobacteriaceae</taxon>
        <taxon>Methylobacterium</taxon>
    </lineage>
</organism>
<accession>A0ABW3X4D8</accession>
<reference evidence="3" key="1">
    <citation type="journal article" date="2019" name="Int. J. Syst. Evol. Microbiol.">
        <title>The Global Catalogue of Microorganisms (GCM) 10K type strain sequencing project: providing services to taxonomists for standard genome sequencing and annotation.</title>
        <authorList>
            <consortium name="The Broad Institute Genomics Platform"/>
            <consortium name="The Broad Institute Genome Sequencing Center for Infectious Disease"/>
            <person name="Wu L."/>
            <person name="Ma J."/>
        </authorList>
    </citation>
    <scope>NUCLEOTIDE SEQUENCE [LARGE SCALE GENOMIC DNA]</scope>
    <source>
        <strain evidence="3">CCUG 56108</strain>
    </source>
</reference>
<evidence type="ECO:0000313" key="3">
    <source>
        <dbReference type="Proteomes" id="UP001597176"/>
    </source>
</evidence>
<dbReference type="RefSeq" id="WP_238208544.1">
    <property type="nucleotide sequence ID" value="NZ_JBHTND010000030.1"/>
</dbReference>
<protein>
    <submittedName>
        <fullName evidence="2">Uncharacterized protein</fullName>
    </submittedName>
</protein>
<gene>
    <name evidence="2" type="ORF">ACFQ4G_18105</name>
</gene>
<proteinExistence type="predicted"/>